<evidence type="ECO:0000256" key="4">
    <source>
        <dbReference type="SAM" id="MobiDB-lite"/>
    </source>
</evidence>
<dbReference type="GO" id="GO:0006508">
    <property type="term" value="P:proteolysis"/>
    <property type="evidence" value="ECO:0007669"/>
    <property type="project" value="UniProtKB-KW"/>
</dbReference>
<dbReference type="Gene3D" id="3.40.395.10">
    <property type="entry name" value="Adenoviral Proteinase, Chain A"/>
    <property type="match status" value="1"/>
</dbReference>
<evidence type="ECO:0000313" key="6">
    <source>
        <dbReference type="EMBL" id="GEZ53048.1"/>
    </source>
</evidence>
<feature type="compositionally biased region" description="Polar residues" evidence="4">
    <location>
        <begin position="286"/>
        <end position="309"/>
    </location>
</feature>
<accession>A0A699IGQ4</accession>
<dbReference type="InterPro" id="IPR038765">
    <property type="entry name" value="Papain-like_cys_pep_sf"/>
</dbReference>
<dbReference type="AlphaFoldDB" id="A0A699IGQ4"/>
<evidence type="ECO:0000256" key="3">
    <source>
        <dbReference type="ARBA" id="ARBA00022801"/>
    </source>
</evidence>
<keyword evidence="3" id="KW-0378">Hydrolase</keyword>
<dbReference type="InterPro" id="IPR003653">
    <property type="entry name" value="Peptidase_C48_C"/>
</dbReference>
<feature type="non-terminal residue" evidence="6">
    <location>
        <position position="1"/>
    </location>
</feature>
<dbReference type="EMBL" id="BKCJ010290231">
    <property type="protein sequence ID" value="GEZ53048.1"/>
    <property type="molecule type" value="Genomic_DNA"/>
</dbReference>
<proteinExistence type="inferred from homology"/>
<comment type="caution">
    <text evidence="6">The sequence shown here is derived from an EMBL/GenBank/DDBJ whole genome shotgun (WGS) entry which is preliminary data.</text>
</comment>
<feature type="region of interest" description="Disordered" evidence="4">
    <location>
        <begin position="286"/>
        <end position="328"/>
    </location>
</feature>
<evidence type="ECO:0000259" key="5">
    <source>
        <dbReference type="Pfam" id="PF02902"/>
    </source>
</evidence>
<reference evidence="6" key="1">
    <citation type="journal article" date="2019" name="Sci. Rep.">
        <title>Draft genome of Tanacetum cinerariifolium, the natural source of mosquito coil.</title>
        <authorList>
            <person name="Yamashiro T."/>
            <person name="Shiraishi A."/>
            <person name="Satake H."/>
            <person name="Nakayama K."/>
        </authorList>
    </citation>
    <scope>NUCLEOTIDE SEQUENCE</scope>
</reference>
<evidence type="ECO:0000256" key="2">
    <source>
        <dbReference type="ARBA" id="ARBA00022670"/>
    </source>
</evidence>
<gene>
    <name evidence="6" type="ORF">Tci_525021</name>
</gene>
<name>A0A699IGQ4_TANCI</name>
<comment type="similarity">
    <text evidence="1">Belongs to the peptidase C48 family.</text>
</comment>
<feature type="domain" description="Ubiquitin-like protease family profile" evidence="5">
    <location>
        <begin position="539"/>
        <end position="592"/>
    </location>
</feature>
<keyword evidence="2" id="KW-0645">Protease</keyword>
<dbReference type="SUPFAM" id="SSF54001">
    <property type="entry name" value="Cysteine proteinases"/>
    <property type="match status" value="1"/>
</dbReference>
<evidence type="ECO:0000256" key="1">
    <source>
        <dbReference type="ARBA" id="ARBA00005234"/>
    </source>
</evidence>
<organism evidence="6">
    <name type="scientific">Tanacetum cinerariifolium</name>
    <name type="common">Dalmatian daisy</name>
    <name type="synonym">Chrysanthemum cinerariifolium</name>
    <dbReference type="NCBI Taxonomy" id="118510"/>
    <lineage>
        <taxon>Eukaryota</taxon>
        <taxon>Viridiplantae</taxon>
        <taxon>Streptophyta</taxon>
        <taxon>Embryophyta</taxon>
        <taxon>Tracheophyta</taxon>
        <taxon>Spermatophyta</taxon>
        <taxon>Magnoliopsida</taxon>
        <taxon>eudicotyledons</taxon>
        <taxon>Gunneridae</taxon>
        <taxon>Pentapetalae</taxon>
        <taxon>asterids</taxon>
        <taxon>campanulids</taxon>
        <taxon>Asterales</taxon>
        <taxon>Asteraceae</taxon>
        <taxon>Asteroideae</taxon>
        <taxon>Anthemideae</taxon>
        <taxon>Anthemidinae</taxon>
        <taxon>Tanacetum</taxon>
    </lineage>
</organism>
<protein>
    <submittedName>
        <fullName evidence="6">Phospholipase-like protein</fullName>
    </submittedName>
</protein>
<sequence>RRVFSSDLDGRPIRGKDVLLLIESDVYKRLDDNDAVSLCCVGILQLVLLGVEDRRHVPNWILRLANDRVSWDNYPWGSYVWPTLYKHLRDANVKRWQPLYASDPTNETDTKSYSIESFAWAFKGQLPVERLVPDETEARSRWWVSSRAYFDGSSFEEEQIPRHLNRNNYFEVPSEMYQDFEEQRRGSNYLLRDLYRMRLRLDRDVPSKMYRDFEEQRRGYQQMKEKNADMYEKMTRFMEDMRRVPEANTTPMIADQHFGSVPRAFHTLADNSSFFNMPTPSNLQTLNQSNWLSPSNWQTPNQSYLGTPNSQPPIPSQPGTSNWQNQMPSRRQDARILGPNLYDRARREPQLSVYMLSPYTVLQPTTVLTKKKVDKTKKKGKTKKLSPLNLGNNFADENVSVDDVTITGVHQTDNYFNYETVDPDKVTRDGYVPMTEFLLDPYDIYLDCYMKGYKLPSFFWPQLVPHLCTYRCERSWPEGWLSSDVQILIRERTENANWTLAKSGAVCLHPENNRFMILTDPHNIRTLDGSVRPFPSWNDVTWVYMPINAGGVHWVTGAINLTDLIFYVFDSMESESRMLMLEQQVNNWTSIINSILETRGYFHATG</sequence>
<feature type="compositionally biased region" description="Polar residues" evidence="4">
    <location>
        <begin position="317"/>
        <end position="328"/>
    </location>
</feature>
<dbReference type="Pfam" id="PF02902">
    <property type="entry name" value="Peptidase_C48"/>
    <property type="match status" value="1"/>
</dbReference>
<dbReference type="GO" id="GO:0008234">
    <property type="term" value="F:cysteine-type peptidase activity"/>
    <property type="evidence" value="ECO:0007669"/>
    <property type="project" value="InterPro"/>
</dbReference>